<keyword evidence="3" id="KW-0233">DNA recombination</keyword>
<name>A0A221SYQ4_9DEIO</name>
<proteinExistence type="predicted"/>
<feature type="domain" description="Core-binding (CB)" evidence="7">
    <location>
        <begin position="123"/>
        <end position="205"/>
    </location>
</feature>
<dbReference type="AlphaFoldDB" id="A0A221SYQ4"/>
<dbReference type="Proteomes" id="UP000259030">
    <property type="component" value="Chromosome"/>
</dbReference>
<feature type="domain" description="Tyr recombinase" evidence="6">
    <location>
        <begin position="230"/>
        <end position="427"/>
    </location>
</feature>
<reference evidence="8 9" key="1">
    <citation type="submission" date="2017-05" db="EMBL/GenBank/DDBJ databases">
        <title>The complete genome sequence of Deinococcus ficus isolated from the rhizosphere of the Ficus religiosa L. in Taiwan.</title>
        <authorList>
            <person name="Wu K.-M."/>
            <person name="Liao T.-L."/>
            <person name="Liu Y.-M."/>
            <person name="Young C.-C."/>
            <person name="Tsai S.-F."/>
        </authorList>
    </citation>
    <scope>NUCLEOTIDE SEQUENCE [LARGE SCALE GENOMIC DNA]</scope>
    <source>
        <strain evidence="8 9">CC-FR2-10</strain>
    </source>
</reference>
<dbReference type="GO" id="GO:0015074">
    <property type="term" value="P:DNA integration"/>
    <property type="evidence" value="ECO:0007669"/>
    <property type="project" value="UniProtKB-KW"/>
</dbReference>
<dbReference type="InterPro" id="IPR044068">
    <property type="entry name" value="CB"/>
</dbReference>
<accession>A0A221SYQ4</accession>
<dbReference type="InterPro" id="IPR002104">
    <property type="entry name" value="Integrase_catalytic"/>
</dbReference>
<dbReference type="InterPro" id="IPR004107">
    <property type="entry name" value="Integrase_SAM-like_N"/>
</dbReference>
<dbReference type="KEGG" id="dfc:DFI_12795"/>
<evidence type="ECO:0000313" key="8">
    <source>
        <dbReference type="EMBL" id="ASN81750.1"/>
    </source>
</evidence>
<evidence type="ECO:0008006" key="10">
    <source>
        <dbReference type="Google" id="ProtNLM"/>
    </source>
</evidence>
<evidence type="ECO:0000259" key="6">
    <source>
        <dbReference type="PROSITE" id="PS51898"/>
    </source>
</evidence>
<dbReference type="PROSITE" id="PS51898">
    <property type="entry name" value="TYR_RECOMBINASE"/>
    <property type="match status" value="1"/>
</dbReference>
<dbReference type="InterPro" id="IPR011010">
    <property type="entry name" value="DNA_brk_join_enz"/>
</dbReference>
<dbReference type="GO" id="GO:0006310">
    <property type="term" value="P:DNA recombination"/>
    <property type="evidence" value="ECO:0007669"/>
    <property type="project" value="UniProtKB-KW"/>
</dbReference>
<dbReference type="Pfam" id="PF00589">
    <property type="entry name" value="Phage_integrase"/>
    <property type="match status" value="1"/>
</dbReference>
<dbReference type="PROSITE" id="PS51900">
    <property type="entry name" value="CB"/>
    <property type="match status" value="1"/>
</dbReference>
<evidence type="ECO:0000256" key="1">
    <source>
        <dbReference type="ARBA" id="ARBA00022908"/>
    </source>
</evidence>
<dbReference type="GO" id="GO:0003677">
    <property type="term" value="F:DNA binding"/>
    <property type="evidence" value="ECO:0007669"/>
    <property type="project" value="UniProtKB-UniRule"/>
</dbReference>
<evidence type="ECO:0000256" key="5">
    <source>
        <dbReference type="SAM" id="MobiDB-lite"/>
    </source>
</evidence>
<dbReference type="InterPro" id="IPR050090">
    <property type="entry name" value="Tyrosine_recombinase_XerCD"/>
</dbReference>
<evidence type="ECO:0000313" key="9">
    <source>
        <dbReference type="Proteomes" id="UP000259030"/>
    </source>
</evidence>
<dbReference type="PANTHER" id="PTHR30349">
    <property type="entry name" value="PHAGE INTEGRASE-RELATED"/>
    <property type="match status" value="1"/>
</dbReference>
<dbReference type="Pfam" id="PF14659">
    <property type="entry name" value="Phage_int_SAM_3"/>
    <property type="match status" value="1"/>
</dbReference>
<evidence type="ECO:0000256" key="2">
    <source>
        <dbReference type="ARBA" id="ARBA00023125"/>
    </source>
</evidence>
<evidence type="ECO:0000259" key="7">
    <source>
        <dbReference type="PROSITE" id="PS51900"/>
    </source>
</evidence>
<dbReference type="SUPFAM" id="SSF56349">
    <property type="entry name" value="DNA breaking-rejoining enzymes"/>
    <property type="match status" value="1"/>
</dbReference>
<dbReference type="Gene3D" id="1.10.443.10">
    <property type="entry name" value="Intergrase catalytic core"/>
    <property type="match status" value="1"/>
</dbReference>
<keyword evidence="2 4" id="KW-0238">DNA-binding</keyword>
<evidence type="ECO:0000256" key="3">
    <source>
        <dbReference type="ARBA" id="ARBA00023172"/>
    </source>
</evidence>
<feature type="compositionally biased region" description="Basic residues" evidence="5">
    <location>
        <begin position="12"/>
        <end position="25"/>
    </location>
</feature>
<feature type="region of interest" description="Disordered" evidence="5">
    <location>
        <begin position="43"/>
        <end position="65"/>
    </location>
</feature>
<dbReference type="PANTHER" id="PTHR30349:SF91">
    <property type="entry name" value="INTA PROTEIN"/>
    <property type="match status" value="1"/>
</dbReference>
<organism evidence="8 9">
    <name type="scientific">Deinococcus ficus</name>
    <dbReference type="NCBI Taxonomy" id="317577"/>
    <lineage>
        <taxon>Bacteria</taxon>
        <taxon>Thermotogati</taxon>
        <taxon>Deinococcota</taxon>
        <taxon>Deinococci</taxon>
        <taxon>Deinococcales</taxon>
        <taxon>Deinococcaceae</taxon>
        <taxon>Deinococcus</taxon>
    </lineage>
</organism>
<dbReference type="Gene3D" id="1.10.150.130">
    <property type="match status" value="1"/>
</dbReference>
<dbReference type="InterPro" id="IPR013762">
    <property type="entry name" value="Integrase-like_cat_sf"/>
</dbReference>
<evidence type="ECO:0000256" key="4">
    <source>
        <dbReference type="PROSITE-ProRule" id="PRU01248"/>
    </source>
</evidence>
<feature type="region of interest" description="Disordered" evidence="5">
    <location>
        <begin position="1"/>
        <end position="25"/>
    </location>
</feature>
<protein>
    <recommendedName>
        <fullName evidence="10">Site-specific integrase</fullName>
    </recommendedName>
</protein>
<keyword evidence="1" id="KW-0229">DNA integration</keyword>
<gene>
    <name evidence="8" type="ORF">DFI_12795</name>
</gene>
<dbReference type="InterPro" id="IPR010998">
    <property type="entry name" value="Integrase_recombinase_N"/>
</dbReference>
<dbReference type="EMBL" id="CP021081">
    <property type="protein sequence ID" value="ASN81750.1"/>
    <property type="molecule type" value="Genomic_DNA"/>
</dbReference>
<sequence length="442" mass="49816">MASGSSATCRPDRRRGRAKRGAKRLPYHLGRRSLRKETIHLTNKATTPQKKARKTKERGNGQGSVYAYKGGPSHRWLLTIGVLPNGRPRRIGGIEPNKTLALKALRRAQQDLERGLLSVPSQVTLGEWLKVWLKGRQPEVAETTFYQYELYVRLYIPEELTRMKVQEIKRTHLQNLSADLAARGLKAATRSKVFQHLRSAFREAVDQELIVVNPAEGLRVRATATERLEKRPKALTDQELERFLTVAEGDRLYPLIYALFALGLRRGEALGLRWTDVDFRVQSIRVEQQVKLLGNTPIIGALKTANSRRTVYFGADLLDVLQGWRARQLGERKQAGSAWEDSGLVFTTALGSLLDPHNVNRTLRRLSKEAGVRSFGSHTGRYTNITNRLRAGQPLEVVSAIAGHANPSITLDAYRDVLEDEKRTHTFDLRQHRANVVAHAQA</sequence>
<dbReference type="CDD" id="cd01189">
    <property type="entry name" value="INT_ICEBs1_C_like"/>
    <property type="match status" value="1"/>
</dbReference>
<keyword evidence="9" id="KW-1185">Reference proteome</keyword>